<dbReference type="GO" id="GO:0001508">
    <property type="term" value="P:action potential"/>
    <property type="evidence" value="ECO:0007669"/>
    <property type="project" value="TreeGrafter"/>
</dbReference>
<dbReference type="InterPro" id="IPR005821">
    <property type="entry name" value="Ion_trans_dom"/>
</dbReference>
<evidence type="ECO:0000256" key="7">
    <source>
        <dbReference type="ARBA" id="ARBA00022958"/>
    </source>
</evidence>
<evidence type="ECO:0000259" key="13">
    <source>
        <dbReference type="Pfam" id="PF00520"/>
    </source>
</evidence>
<feature type="transmembrane region" description="Helical" evidence="12">
    <location>
        <begin position="243"/>
        <end position="263"/>
    </location>
</feature>
<reference evidence="15 16" key="1">
    <citation type="submission" date="2019-03" db="EMBL/GenBank/DDBJ databases">
        <authorList>
            <person name="Gaulin E."/>
            <person name="Dumas B."/>
        </authorList>
    </citation>
    <scope>NUCLEOTIDE SEQUENCE [LARGE SCALE GENOMIC DNA]</scope>
    <source>
        <strain evidence="15">CBS 568.67</strain>
    </source>
</reference>
<feature type="transmembrane region" description="Helical" evidence="12">
    <location>
        <begin position="767"/>
        <end position="785"/>
    </location>
</feature>
<accession>A0A485L063</accession>
<dbReference type="GO" id="GO:0008076">
    <property type="term" value="C:voltage-gated potassium channel complex"/>
    <property type="evidence" value="ECO:0007669"/>
    <property type="project" value="InterPro"/>
</dbReference>
<name>A0A485L063_9STRA</name>
<feature type="transmembrane region" description="Helical" evidence="12">
    <location>
        <begin position="638"/>
        <end position="657"/>
    </location>
</feature>
<evidence type="ECO:0000313" key="15">
    <source>
        <dbReference type="EMBL" id="VFT90817.1"/>
    </source>
</evidence>
<feature type="domain" description="Ion transport" evidence="13">
    <location>
        <begin position="629"/>
        <end position="867"/>
    </location>
</feature>
<keyword evidence="16" id="KW-1185">Reference proteome</keyword>
<feature type="domain" description="Ion transport" evidence="13">
    <location>
        <begin position="63"/>
        <end position="302"/>
    </location>
</feature>
<dbReference type="SUPFAM" id="SSF81324">
    <property type="entry name" value="Voltage-gated potassium channels"/>
    <property type="match status" value="2"/>
</dbReference>
<protein>
    <submittedName>
        <fullName evidence="15">Aste57867_13987 protein</fullName>
    </submittedName>
</protein>
<keyword evidence="10 12" id="KW-0472">Membrane</keyword>
<keyword evidence="11" id="KW-0407">Ion channel</keyword>
<evidence type="ECO:0000256" key="3">
    <source>
        <dbReference type="ARBA" id="ARBA00022538"/>
    </source>
</evidence>
<feature type="transmembrane region" description="Helical" evidence="12">
    <location>
        <begin position="837"/>
        <end position="861"/>
    </location>
</feature>
<evidence type="ECO:0000256" key="12">
    <source>
        <dbReference type="SAM" id="Phobius"/>
    </source>
</evidence>
<dbReference type="Pfam" id="PF00520">
    <property type="entry name" value="Ion_trans"/>
    <property type="match status" value="2"/>
</dbReference>
<feature type="transmembrane region" description="Helical" evidence="12">
    <location>
        <begin position="481"/>
        <end position="500"/>
    </location>
</feature>
<keyword evidence="5" id="KW-0631">Potassium channel</keyword>
<dbReference type="InterPro" id="IPR027359">
    <property type="entry name" value="Volt_channel_dom_sf"/>
</dbReference>
<evidence type="ECO:0000256" key="8">
    <source>
        <dbReference type="ARBA" id="ARBA00022989"/>
    </source>
</evidence>
<sequence length="984" mass="109996">MPVLAAISPKYNEGLSIEALHNAGLLTDTSMKMYAPQNLTRLNRFEAVFEFFTVPDSSRASEVFHHFMAISALVSCASLFLRTLDGPNLDAVYPDYPSLPNESTYKLIDGIFTVIFSVDFIVRLVIWPSVWKESEVLRERRLLPFAKDIFNWFDLLALVPFYVDTIFGDGTSFVVMRLARLLRIFRLAKARRNNSGTYILLQAIRASVPGITIALIFLLEIVLFFATLMYLFDPCYNKDQCMFPDLLTSAYFVVVTVATVGYGDVVPTAGNALGRITAMVIMIMGTLFLSMPLAIVGTEFDRAWRDHTEKVVARSLESMHALAAGRTSDAAGGSSKAHDHIDDNPEILTKYMVPNTTYLRLASLTGEMALIASALANELKYEPEIAKVKAVATDLHTHMKLCGDKYKELVRVIEDMVHNDAPRTAKRSSVRERLVASFQSTLRRSFLSTRGAAMEQSRGSSGAAIPTASTTGDTAREQPRVVYRWAIMIFSVVVLVLQTMPELQVYGEHTGLCKSVVQAYCSLPTATNATADPGCFSASDPTKPLDFGCAAGDSSKPLAANCYGAYNNFGSLTNGSIGCIWSNDNYPNLVGAATLQPFRTLYQLTDSETQLDVCQRRECQRVHFYYLDPSAAWPLLEYFFFICVVLELVTNVCAVGGPRRMQWRNPWQWLDAVSFIPFVVFELKRVMYSITPVYLMVPSSNDMLTILRMARIFRWFQIQKEIPATVVVSEAILKTYRRLIIPYFMLALATTIFAFVIYQLEMGTECFVGQPCVVNGALLTTMPAATAHMKPNKRILIDSKGNLTQFEDVFSGMWFIIVTITSVGYGDIVPINMSGKFIAVLAMIFGACYTAMPLTLVGSQFNRSYNEYKRREALTKTKKDVNTRLSLQIDEERAWKLFREQQIIADIKASYERDFLTLLGDGCEPSETLDSEARARKVAIVAAVKTKIEKFKVSILQSSSVVSRIYHEGLRLAKQQTLALHKTS</sequence>
<feature type="transmembrane region" description="Helical" evidence="12">
    <location>
        <begin position="210"/>
        <end position="231"/>
    </location>
</feature>
<organism evidence="15 16">
    <name type="scientific">Aphanomyces stellatus</name>
    <dbReference type="NCBI Taxonomy" id="120398"/>
    <lineage>
        <taxon>Eukaryota</taxon>
        <taxon>Sar</taxon>
        <taxon>Stramenopiles</taxon>
        <taxon>Oomycota</taxon>
        <taxon>Saprolegniomycetes</taxon>
        <taxon>Saprolegniales</taxon>
        <taxon>Verrucalvaceae</taxon>
        <taxon>Aphanomyces</taxon>
    </lineage>
</organism>
<keyword evidence="6" id="KW-0851">Voltage-gated channel</keyword>
<evidence type="ECO:0000256" key="9">
    <source>
        <dbReference type="ARBA" id="ARBA00023065"/>
    </source>
</evidence>
<gene>
    <name evidence="15" type="primary">Aste57867_13987</name>
    <name evidence="14" type="ORF">As57867_013936</name>
    <name evidence="15" type="ORF">ASTE57867_13987</name>
</gene>
<keyword evidence="8 12" id="KW-1133">Transmembrane helix</keyword>
<dbReference type="EMBL" id="CAADRA010005520">
    <property type="protein sequence ID" value="VFT90817.1"/>
    <property type="molecule type" value="Genomic_DNA"/>
</dbReference>
<evidence type="ECO:0000256" key="6">
    <source>
        <dbReference type="ARBA" id="ARBA00022882"/>
    </source>
</evidence>
<evidence type="ECO:0000313" key="16">
    <source>
        <dbReference type="Proteomes" id="UP000332933"/>
    </source>
</evidence>
<feature type="transmembrane region" description="Helical" evidence="12">
    <location>
        <begin position="740"/>
        <end position="761"/>
    </location>
</feature>
<evidence type="ECO:0000256" key="10">
    <source>
        <dbReference type="ARBA" id="ARBA00023136"/>
    </source>
</evidence>
<evidence type="ECO:0000313" key="14">
    <source>
        <dbReference type="EMBL" id="KAF0695180.1"/>
    </source>
</evidence>
<comment type="subcellular location">
    <subcellularLocation>
        <location evidence="1">Membrane</location>
        <topology evidence="1">Multi-pass membrane protein</topology>
    </subcellularLocation>
</comment>
<dbReference type="EMBL" id="VJMH01005499">
    <property type="protein sequence ID" value="KAF0695180.1"/>
    <property type="molecule type" value="Genomic_DNA"/>
</dbReference>
<dbReference type="GO" id="GO:0005249">
    <property type="term" value="F:voltage-gated potassium channel activity"/>
    <property type="evidence" value="ECO:0007669"/>
    <property type="project" value="InterPro"/>
</dbReference>
<dbReference type="PANTHER" id="PTHR11537">
    <property type="entry name" value="VOLTAGE-GATED POTASSIUM CHANNEL"/>
    <property type="match status" value="1"/>
</dbReference>
<proteinExistence type="predicted"/>
<dbReference type="OrthoDB" id="415460at2759"/>
<keyword evidence="4 12" id="KW-0812">Transmembrane</keyword>
<dbReference type="Proteomes" id="UP000332933">
    <property type="component" value="Unassembled WGS sequence"/>
</dbReference>
<dbReference type="AlphaFoldDB" id="A0A485L063"/>
<dbReference type="PANTHER" id="PTHR11537:SF254">
    <property type="entry name" value="POTASSIUM VOLTAGE-GATED CHANNEL PROTEIN SHAB"/>
    <property type="match status" value="1"/>
</dbReference>
<evidence type="ECO:0000256" key="2">
    <source>
        <dbReference type="ARBA" id="ARBA00022448"/>
    </source>
</evidence>
<keyword evidence="9" id="KW-0406">Ion transport</keyword>
<keyword evidence="7" id="KW-0630">Potassium</keyword>
<reference evidence="14" key="2">
    <citation type="submission" date="2019-06" db="EMBL/GenBank/DDBJ databases">
        <title>Genomics analysis of Aphanomyces spp. identifies a new class of oomycete effector associated with host adaptation.</title>
        <authorList>
            <person name="Gaulin E."/>
        </authorList>
    </citation>
    <scope>NUCLEOTIDE SEQUENCE</scope>
    <source>
        <strain evidence="14">CBS 578.67</strain>
    </source>
</reference>
<evidence type="ECO:0000256" key="5">
    <source>
        <dbReference type="ARBA" id="ARBA00022826"/>
    </source>
</evidence>
<dbReference type="InterPro" id="IPR028325">
    <property type="entry name" value="VG_K_chnl"/>
</dbReference>
<feature type="transmembrane region" description="Helical" evidence="12">
    <location>
        <begin position="806"/>
        <end position="825"/>
    </location>
</feature>
<dbReference type="Gene3D" id="1.10.287.70">
    <property type="match status" value="2"/>
</dbReference>
<dbReference type="PRINTS" id="PR00169">
    <property type="entry name" value="KCHANNEL"/>
</dbReference>
<keyword evidence="2" id="KW-0813">Transport</keyword>
<evidence type="ECO:0000256" key="4">
    <source>
        <dbReference type="ARBA" id="ARBA00022692"/>
    </source>
</evidence>
<evidence type="ECO:0000256" key="11">
    <source>
        <dbReference type="ARBA" id="ARBA00023303"/>
    </source>
</evidence>
<evidence type="ECO:0000256" key="1">
    <source>
        <dbReference type="ARBA" id="ARBA00004141"/>
    </source>
</evidence>
<keyword evidence="3" id="KW-0633">Potassium transport</keyword>
<dbReference type="Gene3D" id="1.20.120.350">
    <property type="entry name" value="Voltage-gated potassium channels. Chain C"/>
    <property type="match status" value="2"/>
</dbReference>
<feature type="transmembrane region" description="Helical" evidence="12">
    <location>
        <begin position="275"/>
        <end position="296"/>
    </location>
</feature>